<keyword evidence="1" id="KW-0472">Membrane</keyword>
<organism evidence="2 3">
    <name type="scientific">Tunturiibacter gelidiferens</name>
    <dbReference type="NCBI Taxonomy" id="3069689"/>
    <lineage>
        <taxon>Bacteria</taxon>
        <taxon>Pseudomonadati</taxon>
        <taxon>Acidobacteriota</taxon>
        <taxon>Terriglobia</taxon>
        <taxon>Terriglobales</taxon>
        <taxon>Acidobacteriaceae</taxon>
        <taxon>Tunturiibacter</taxon>
    </lineage>
</organism>
<proteinExistence type="predicted"/>
<dbReference type="Proteomes" id="UP000535182">
    <property type="component" value="Unassembled WGS sequence"/>
</dbReference>
<comment type="caution">
    <text evidence="2">The sequence shown here is derived from an EMBL/GenBank/DDBJ whole genome shotgun (WGS) entry which is preliminary data.</text>
</comment>
<name>A0A9X0QCI3_9BACT</name>
<keyword evidence="3" id="KW-1185">Reference proteome</keyword>
<protein>
    <submittedName>
        <fullName evidence="2">Uncharacterized protein</fullName>
    </submittedName>
</protein>
<accession>A0A9X0QCI3</accession>
<reference evidence="2 3" key="1">
    <citation type="submission" date="2020-08" db="EMBL/GenBank/DDBJ databases">
        <title>Genomic Encyclopedia of Type Strains, Phase IV (KMG-V): Genome sequencing to study the core and pangenomes of soil and plant-associated prokaryotes.</title>
        <authorList>
            <person name="Whitman W."/>
        </authorList>
    </citation>
    <scope>NUCLEOTIDE SEQUENCE [LARGE SCALE GENOMIC DNA]</scope>
    <source>
        <strain evidence="2 3">X5P2</strain>
    </source>
</reference>
<evidence type="ECO:0000313" key="2">
    <source>
        <dbReference type="EMBL" id="MBB5327807.1"/>
    </source>
</evidence>
<dbReference type="AlphaFoldDB" id="A0A9X0QCI3"/>
<keyword evidence="1" id="KW-1133">Transmembrane helix</keyword>
<dbReference type="RefSeq" id="WP_183974846.1">
    <property type="nucleotide sequence ID" value="NZ_JACHEB010000003.1"/>
</dbReference>
<feature type="transmembrane region" description="Helical" evidence="1">
    <location>
        <begin position="7"/>
        <end position="27"/>
    </location>
</feature>
<evidence type="ECO:0000256" key="1">
    <source>
        <dbReference type="SAM" id="Phobius"/>
    </source>
</evidence>
<sequence>MNVQKGTFRLWVVLSVLFVIVVAAFSYDNIHTEFRNAYTDWNAVATKLGGENMVPADCEKARGTAGTDYNRNDDGFCWYEFSKFRSLYPEYKDVNDKELDRRLYAKAGKPLVEFHPWQKLAKVVLFAVGVPLGFLALGYALFWAVAGFRSQPSKQPPNAGDIS</sequence>
<dbReference type="EMBL" id="JACHEB010000003">
    <property type="protein sequence ID" value="MBB5327807.1"/>
    <property type="molecule type" value="Genomic_DNA"/>
</dbReference>
<evidence type="ECO:0000313" key="3">
    <source>
        <dbReference type="Proteomes" id="UP000535182"/>
    </source>
</evidence>
<keyword evidence="1" id="KW-0812">Transmembrane</keyword>
<feature type="transmembrane region" description="Helical" evidence="1">
    <location>
        <begin position="123"/>
        <end position="146"/>
    </location>
</feature>
<gene>
    <name evidence="2" type="ORF">HDF14_001413</name>
</gene>